<dbReference type="Proteomes" id="UP000009138">
    <property type="component" value="Unassembled WGS sequence"/>
</dbReference>
<dbReference type="Pfam" id="PF03372">
    <property type="entry name" value="Exo_endo_phos"/>
    <property type="match status" value="1"/>
</dbReference>
<dbReference type="InterPro" id="IPR001878">
    <property type="entry name" value="Znf_CCHC"/>
</dbReference>
<dbReference type="InterPro" id="IPR005135">
    <property type="entry name" value="Endo/exonuclease/phosphatase"/>
</dbReference>
<evidence type="ECO:0000256" key="1">
    <source>
        <dbReference type="PROSITE-ProRule" id="PRU00047"/>
    </source>
</evidence>
<name>I1CVS2_RHIO9</name>
<evidence type="ECO:0000259" key="3">
    <source>
        <dbReference type="PROSITE" id="PS50158"/>
    </source>
</evidence>
<proteinExistence type="predicted"/>
<evidence type="ECO:0000313" key="5">
    <source>
        <dbReference type="Proteomes" id="UP000009138"/>
    </source>
</evidence>
<keyword evidence="5" id="KW-1185">Reference proteome</keyword>
<dbReference type="AlphaFoldDB" id="I1CVS2"/>
<dbReference type="OrthoDB" id="2208330at2759"/>
<dbReference type="SUPFAM" id="SSF57756">
    <property type="entry name" value="Retrovirus zinc finger-like domains"/>
    <property type="match status" value="1"/>
</dbReference>
<dbReference type="SMART" id="SM00343">
    <property type="entry name" value="ZnF_C2HC"/>
    <property type="match status" value="2"/>
</dbReference>
<feature type="compositionally biased region" description="Polar residues" evidence="2">
    <location>
        <begin position="234"/>
        <end position="258"/>
    </location>
</feature>
<keyword evidence="1" id="KW-0863">Zinc-finger</keyword>
<feature type="compositionally biased region" description="Polar residues" evidence="2">
    <location>
        <begin position="209"/>
        <end position="220"/>
    </location>
</feature>
<reference evidence="4 5" key="1">
    <citation type="journal article" date="2009" name="PLoS Genet.">
        <title>Genomic analysis of the basal lineage fungus Rhizopus oryzae reveals a whole-genome duplication.</title>
        <authorList>
            <person name="Ma L.-J."/>
            <person name="Ibrahim A.S."/>
            <person name="Skory C."/>
            <person name="Grabherr M.G."/>
            <person name="Burger G."/>
            <person name="Butler M."/>
            <person name="Elias M."/>
            <person name="Idnurm A."/>
            <person name="Lang B.F."/>
            <person name="Sone T."/>
            <person name="Abe A."/>
            <person name="Calvo S.E."/>
            <person name="Corrochano L.M."/>
            <person name="Engels R."/>
            <person name="Fu J."/>
            <person name="Hansberg W."/>
            <person name="Kim J.-M."/>
            <person name="Kodira C.D."/>
            <person name="Koehrsen M.J."/>
            <person name="Liu B."/>
            <person name="Miranda-Saavedra D."/>
            <person name="O'Leary S."/>
            <person name="Ortiz-Castellanos L."/>
            <person name="Poulter R."/>
            <person name="Rodriguez-Romero J."/>
            <person name="Ruiz-Herrera J."/>
            <person name="Shen Y.-Q."/>
            <person name="Zeng Q."/>
            <person name="Galagan J."/>
            <person name="Birren B.W."/>
            <person name="Cuomo C.A."/>
            <person name="Wickes B.L."/>
        </authorList>
    </citation>
    <scope>NUCLEOTIDE SEQUENCE [LARGE SCALE GENOMIC DNA]</scope>
    <source>
        <strain evidence="5">RA 99-880 / ATCC MYA-4621 / FGSC 9543 / NRRL 43880</strain>
    </source>
</reference>
<dbReference type="RefSeq" id="XP_067527948.1">
    <property type="nucleotide sequence ID" value="XM_067671734.1"/>
</dbReference>
<feature type="compositionally biased region" description="Basic and acidic residues" evidence="2">
    <location>
        <begin position="262"/>
        <end position="272"/>
    </location>
</feature>
<protein>
    <recommendedName>
        <fullName evidence="3">CCHC-type domain-containing protein</fullName>
    </recommendedName>
</protein>
<gene>
    <name evidence="4" type="ORF">RO3G_17150</name>
</gene>
<keyword evidence="1" id="KW-0479">Metal-binding</keyword>
<dbReference type="EMBL" id="GG669512">
    <property type="protein sequence ID" value="EIE92552.1"/>
    <property type="molecule type" value="Genomic_DNA"/>
</dbReference>
<dbReference type="Gene3D" id="3.60.10.10">
    <property type="entry name" value="Endonuclease/exonuclease/phosphatase"/>
    <property type="match status" value="1"/>
</dbReference>
<dbReference type="InterPro" id="IPR036875">
    <property type="entry name" value="Znf_CCHC_sf"/>
</dbReference>
<dbReference type="STRING" id="246409.I1CVS2"/>
<dbReference type="PROSITE" id="PS50158">
    <property type="entry name" value="ZF_CCHC"/>
    <property type="match status" value="1"/>
</dbReference>
<dbReference type="GeneID" id="93624115"/>
<evidence type="ECO:0000256" key="2">
    <source>
        <dbReference type="SAM" id="MobiDB-lite"/>
    </source>
</evidence>
<keyword evidence="1" id="KW-0862">Zinc</keyword>
<dbReference type="GO" id="GO:0008270">
    <property type="term" value="F:zinc ion binding"/>
    <property type="evidence" value="ECO:0007669"/>
    <property type="project" value="UniProtKB-KW"/>
</dbReference>
<sequence>MIYPSWPEVPITLHKAFAEITVSPSFREKICSHGVKLPSFDQLFIGYPSLPSDADILKISFANLPRQYGRGNGGLLELQADMHENLSAFGKVLNCGTMCGLAGVYSGRGYAVLELHQSESSPKLPHVIPWNYTDICSTDPKPNSVEVYATWKSMDPYCRYCHGNDHALLNCPKKLSKVTCYNCHGQGHKSKSCPRRNEGGGKKTRKSYESVSEETPSKVLSPSVPLNDPATLSVPPSSIETVDPTASTTSSTQRSNAFQEDDFVREPIDKQPTDTVDIDMADDTFETRTACPLHERANIPAHNSNPITSSSLKIATMNCRGLRKSNDPSSSSQFIRYLRTHSLDILALQETHADTPQLQDLFHKQFQASDSLWSPHCGLVCFSPVLSFSNTVFSVCGRIITTTISHQSNIFDPVSVSVIYAPASRNARLPSNPSRHILLGDFNYSYASHLSPRSRRPQAPDHWLSHIHSYYVDGVTPSDQAALPTFHRGTQQSCIDYIFISRDLVSTQSLGRVHYIQPTWTDHFMVSLRIPLLTSASNNDTSAIGKGLWRAHPRLAADPAFCKLLTTSISRTIATFDDTVPVELRWDALKSTVKQTAQSFSRKSAFTLAKAETLLQKKRHGLLKKIEHDPECANVISPQLKIVEAQLTDIQQYHVETLALRAGIRWRELGELSPGYLKRTVATRSARQLIPPLLHPTHLTLSSTRDEMLDAASTFYKNLYSPQPVEQGAIDDLIGAIPEHLRLSEVDRSILVSPITYHDLLEGASRAPIRSSPGMDGLPYELLSLLIQHPKCRSIALAVFNNALKC</sequence>
<dbReference type="Gene3D" id="4.10.60.10">
    <property type="entry name" value="Zinc finger, CCHC-type"/>
    <property type="match status" value="1"/>
</dbReference>
<dbReference type="InParanoid" id="I1CVS2"/>
<dbReference type="SUPFAM" id="SSF56219">
    <property type="entry name" value="DNase I-like"/>
    <property type="match status" value="1"/>
</dbReference>
<dbReference type="VEuPathDB" id="FungiDB:RO3G_17150"/>
<dbReference type="OMA" id="STHPWAT"/>
<feature type="region of interest" description="Disordered" evidence="2">
    <location>
        <begin position="184"/>
        <end position="275"/>
    </location>
</feature>
<organism evidence="4 5">
    <name type="scientific">Rhizopus delemar (strain RA 99-880 / ATCC MYA-4621 / FGSC 9543 / NRRL 43880)</name>
    <name type="common">Mucormycosis agent</name>
    <name type="synonym">Rhizopus arrhizus var. delemar</name>
    <dbReference type="NCBI Taxonomy" id="246409"/>
    <lineage>
        <taxon>Eukaryota</taxon>
        <taxon>Fungi</taxon>
        <taxon>Fungi incertae sedis</taxon>
        <taxon>Mucoromycota</taxon>
        <taxon>Mucoromycotina</taxon>
        <taxon>Mucoromycetes</taxon>
        <taxon>Mucorales</taxon>
        <taxon>Mucorineae</taxon>
        <taxon>Rhizopodaceae</taxon>
        <taxon>Rhizopus</taxon>
    </lineage>
</organism>
<evidence type="ECO:0000313" key="4">
    <source>
        <dbReference type="EMBL" id="EIE92552.1"/>
    </source>
</evidence>
<feature type="domain" description="CCHC-type" evidence="3">
    <location>
        <begin position="180"/>
        <end position="195"/>
    </location>
</feature>
<dbReference type="InterPro" id="IPR036691">
    <property type="entry name" value="Endo/exonu/phosph_ase_sf"/>
</dbReference>
<dbReference type="GO" id="GO:0003824">
    <property type="term" value="F:catalytic activity"/>
    <property type="evidence" value="ECO:0007669"/>
    <property type="project" value="InterPro"/>
</dbReference>
<accession>I1CVS2</accession>
<dbReference type="GO" id="GO:0003676">
    <property type="term" value="F:nucleic acid binding"/>
    <property type="evidence" value="ECO:0007669"/>
    <property type="project" value="InterPro"/>
</dbReference>